<organism evidence="1 2">
    <name type="scientific">Methylocystis rosea</name>
    <dbReference type="NCBI Taxonomy" id="173366"/>
    <lineage>
        <taxon>Bacteria</taxon>
        <taxon>Pseudomonadati</taxon>
        <taxon>Pseudomonadota</taxon>
        <taxon>Alphaproteobacteria</taxon>
        <taxon>Hyphomicrobiales</taxon>
        <taxon>Methylocystaceae</taxon>
        <taxon>Methylocystis</taxon>
    </lineage>
</organism>
<accession>A0A3G8M7I2</accession>
<dbReference type="RefSeq" id="WP_124738787.1">
    <property type="nucleotide sequence ID" value="NZ_CP034086.1"/>
</dbReference>
<reference evidence="1 2" key="1">
    <citation type="submission" date="2018-11" db="EMBL/GenBank/DDBJ databases">
        <title>Genome squencing of methanotrophic bacteria isolated from alkaline groundwater in Korea.</title>
        <authorList>
            <person name="Nguyen L.N."/>
        </authorList>
    </citation>
    <scope>NUCLEOTIDE SEQUENCE [LARGE SCALE GENOMIC DNA]</scope>
    <source>
        <strain evidence="1 2">GW6</strain>
    </source>
</reference>
<dbReference type="Proteomes" id="UP000273982">
    <property type="component" value="Chromosome"/>
</dbReference>
<dbReference type="EMBL" id="CP034086">
    <property type="protein sequence ID" value="AZG77060.1"/>
    <property type="molecule type" value="Genomic_DNA"/>
</dbReference>
<dbReference type="KEGG" id="mros:EHO51_10125"/>
<dbReference type="AlphaFoldDB" id="A0A3G8M7I2"/>
<name>A0A3G8M7I2_9HYPH</name>
<evidence type="ECO:0000313" key="1">
    <source>
        <dbReference type="EMBL" id="AZG77060.1"/>
    </source>
</evidence>
<proteinExistence type="predicted"/>
<sequence>MKTHDAAKILMVLAQALRNAPNRDLDDFASSIAKPPQLDPASIPVALSTLVRLSEIDKRQWTTFIKEHNFPIEVRLRDASRDILGKLLKHLEQNPEARERLSKVAQRSRSETSPELMKALQFLLSQE</sequence>
<protein>
    <submittedName>
        <fullName evidence="1">Uncharacterized protein</fullName>
    </submittedName>
</protein>
<evidence type="ECO:0000313" key="2">
    <source>
        <dbReference type="Proteomes" id="UP000273982"/>
    </source>
</evidence>
<gene>
    <name evidence="1" type="ORF">EHO51_10125</name>
</gene>